<sequence length="238" mass="25707">MGRVRGIGAYTVGALSVLVQVAAAAVAGSLLGAAGALVAAGVVAVAALPYGWAVGRVRAYPSSVRGAALFAVDHSWSLVNTVAGAGFLTVSLARGHHLDPPRCRGRGRIDIHEQAIRGYATTLGNVVAGGTAANERHEDLHVRQARLLGPCYLPLVGLNYALFSVLPVWWLYHDHDGYPITGPGRYFTRGVYLHVWHEAWAYRRDVRDRHGDLPVPRPGRRLPRRRGHDGEHPTSDRT</sequence>
<proteinExistence type="predicted"/>
<dbReference type="EMBL" id="BONJ01000032">
    <property type="protein sequence ID" value="GIG17561.1"/>
    <property type="molecule type" value="Genomic_DNA"/>
</dbReference>
<feature type="transmembrane region" description="Helical" evidence="2">
    <location>
        <begin position="151"/>
        <end position="172"/>
    </location>
</feature>
<keyword evidence="2" id="KW-0472">Membrane</keyword>
<feature type="compositionally biased region" description="Basic and acidic residues" evidence="1">
    <location>
        <begin position="228"/>
        <end position="238"/>
    </location>
</feature>
<feature type="compositionally biased region" description="Basic residues" evidence="1">
    <location>
        <begin position="218"/>
        <end position="227"/>
    </location>
</feature>
<organism evidence="3 4">
    <name type="scientific">Catellatospora methionotrophica</name>
    <dbReference type="NCBI Taxonomy" id="121620"/>
    <lineage>
        <taxon>Bacteria</taxon>
        <taxon>Bacillati</taxon>
        <taxon>Actinomycetota</taxon>
        <taxon>Actinomycetes</taxon>
        <taxon>Micromonosporales</taxon>
        <taxon>Micromonosporaceae</taxon>
        <taxon>Catellatospora</taxon>
    </lineage>
</organism>
<feature type="region of interest" description="Disordered" evidence="1">
    <location>
        <begin position="212"/>
        <end position="238"/>
    </location>
</feature>
<evidence type="ECO:0000256" key="2">
    <source>
        <dbReference type="SAM" id="Phobius"/>
    </source>
</evidence>
<evidence type="ECO:0000313" key="3">
    <source>
        <dbReference type="EMBL" id="GIG17561.1"/>
    </source>
</evidence>
<reference evidence="3" key="1">
    <citation type="submission" date="2021-01" db="EMBL/GenBank/DDBJ databases">
        <title>Whole genome shotgun sequence of Catellatospora methionotrophica NBRC 14553.</title>
        <authorList>
            <person name="Komaki H."/>
            <person name="Tamura T."/>
        </authorList>
    </citation>
    <scope>NUCLEOTIDE SEQUENCE</scope>
    <source>
        <strain evidence="3">NBRC 14553</strain>
    </source>
</reference>
<evidence type="ECO:0000256" key="1">
    <source>
        <dbReference type="SAM" id="MobiDB-lite"/>
    </source>
</evidence>
<dbReference type="AlphaFoldDB" id="A0A8J3PJM1"/>
<feature type="transmembrane region" description="Helical" evidence="2">
    <location>
        <begin position="33"/>
        <end position="55"/>
    </location>
</feature>
<keyword evidence="2" id="KW-0812">Transmembrane</keyword>
<name>A0A8J3PJM1_9ACTN</name>
<evidence type="ECO:0000313" key="4">
    <source>
        <dbReference type="Proteomes" id="UP000660339"/>
    </source>
</evidence>
<comment type="caution">
    <text evidence="3">The sequence shown here is derived from an EMBL/GenBank/DDBJ whole genome shotgun (WGS) entry which is preliminary data.</text>
</comment>
<dbReference type="RefSeq" id="WP_203671807.1">
    <property type="nucleotide sequence ID" value="NZ_BAAATT010000037.1"/>
</dbReference>
<accession>A0A8J3PJM1</accession>
<keyword evidence="4" id="KW-1185">Reference proteome</keyword>
<protein>
    <submittedName>
        <fullName evidence="3">Uncharacterized protein</fullName>
    </submittedName>
</protein>
<dbReference type="Proteomes" id="UP000660339">
    <property type="component" value="Unassembled WGS sequence"/>
</dbReference>
<feature type="transmembrane region" description="Helical" evidence="2">
    <location>
        <begin position="7"/>
        <end position="27"/>
    </location>
</feature>
<gene>
    <name evidence="3" type="ORF">Cme02nite_58930</name>
</gene>
<keyword evidence="2" id="KW-1133">Transmembrane helix</keyword>